<feature type="transmembrane region" description="Helical" evidence="2">
    <location>
        <begin position="112"/>
        <end position="136"/>
    </location>
</feature>
<reference evidence="3 4" key="1">
    <citation type="submission" date="2024-09" db="EMBL/GenBank/DDBJ databases">
        <title>A chromosome-level genome assembly of Gray's grenadier anchovy, Coilia grayii.</title>
        <authorList>
            <person name="Fu Z."/>
        </authorList>
    </citation>
    <scope>NUCLEOTIDE SEQUENCE [LARGE SCALE GENOMIC DNA]</scope>
    <source>
        <strain evidence="3">G4</strain>
        <tissue evidence="3">Muscle</tissue>
    </source>
</reference>
<sequence>MTFTYSQRSLTVLALLGVLSAIMSVLSVLLIFQLQSQQSGIRESTSSVFSVEVLVVLMPVATVLTALSLTLNLSSVVVCLLHSYFTAEICRGEEDTERADWFLLDSRAVRHVAIGLFCLAVSVYLAAMSIYMLLVFESETGIAGVCVLSSGILVLLIIVAHSLARAARTGRHYHREHPHAMYQNKPESIPGALILEPSHVDTARGQRQPSYPPCPNAKHKQQQQQQQQQNQYSPSSGAPSQASEKESYGGVGGAPRMHRTLSAESGLLQSPSKPWNGINSEMRTVLARKSGAIGKDSTLV</sequence>
<accession>A0ABD1JS08</accession>
<dbReference type="EMBL" id="JBHFQA010000012">
    <property type="protein sequence ID" value="KAL2089600.1"/>
    <property type="molecule type" value="Genomic_DNA"/>
</dbReference>
<organism evidence="3 4">
    <name type="scientific">Coilia grayii</name>
    <name type="common">Gray's grenadier anchovy</name>
    <dbReference type="NCBI Taxonomy" id="363190"/>
    <lineage>
        <taxon>Eukaryota</taxon>
        <taxon>Metazoa</taxon>
        <taxon>Chordata</taxon>
        <taxon>Craniata</taxon>
        <taxon>Vertebrata</taxon>
        <taxon>Euteleostomi</taxon>
        <taxon>Actinopterygii</taxon>
        <taxon>Neopterygii</taxon>
        <taxon>Teleostei</taxon>
        <taxon>Clupei</taxon>
        <taxon>Clupeiformes</taxon>
        <taxon>Clupeoidei</taxon>
        <taxon>Engraulidae</taxon>
        <taxon>Coilinae</taxon>
        <taxon>Coilia</taxon>
    </lineage>
</organism>
<keyword evidence="2" id="KW-0472">Membrane</keyword>
<gene>
    <name evidence="3" type="ORF">ACEWY4_014288</name>
</gene>
<keyword evidence="2" id="KW-1133">Transmembrane helix</keyword>
<keyword evidence="2" id="KW-0812">Transmembrane</keyword>
<feature type="compositionally biased region" description="Low complexity" evidence="1">
    <location>
        <begin position="222"/>
        <end position="231"/>
    </location>
</feature>
<evidence type="ECO:0000256" key="1">
    <source>
        <dbReference type="SAM" id="MobiDB-lite"/>
    </source>
</evidence>
<dbReference type="PANTHER" id="PTHR36132:SF1">
    <property type="entry name" value="TRANSMEMBRANE PROTEIN 221"/>
    <property type="match status" value="1"/>
</dbReference>
<feature type="transmembrane region" description="Helical" evidence="2">
    <location>
        <begin position="142"/>
        <end position="164"/>
    </location>
</feature>
<evidence type="ECO:0000313" key="4">
    <source>
        <dbReference type="Proteomes" id="UP001591681"/>
    </source>
</evidence>
<evidence type="ECO:0000256" key="2">
    <source>
        <dbReference type="SAM" id="Phobius"/>
    </source>
</evidence>
<evidence type="ECO:0000313" key="3">
    <source>
        <dbReference type="EMBL" id="KAL2089600.1"/>
    </source>
</evidence>
<dbReference type="InterPro" id="IPR053101">
    <property type="entry name" value="TM221"/>
</dbReference>
<dbReference type="Pfam" id="PF15038">
    <property type="entry name" value="Jiraiya"/>
    <property type="match status" value="1"/>
</dbReference>
<feature type="compositionally biased region" description="Polar residues" evidence="1">
    <location>
        <begin position="232"/>
        <end position="242"/>
    </location>
</feature>
<dbReference type="InterPro" id="IPR029201">
    <property type="entry name" value="Jiraiya"/>
</dbReference>
<feature type="transmembrane region" description="Helical" evidence="2">
    <location>
        <begin position="12"/>
        <end position="34"/>
    </location>
</feature>
<name>A0ABD1JS08_9TELE</name>
<comment type="caution">
    <text evidence="3">The sequence shown here is derived from an EMBL/GenBank/DDBJ whole genome shotgun (WGS) entry which is preliminary data.</text>
</comment>
<proteinExistence type="predicted"/>
<keyword evidence="4" id="KW-1185">Reference proteome</keyword>
<evidence type="ECO:0008006" key="5">
    <source>
        <dbReference type="Google" id="ProtNLM"/>
    </source>
</evidence>
<protein>
    <recommendedName>
        <fullName evidence="5">Transmembrane protein 221</fullName>
    </recommendedName>
</protein>
<dbReference type="AlphaFoldDB" id="A0ABD1JS08"/>
<dbReference type="PANTHER" id="PTHR36132">
    <property type="entry name" value="TRANSMEMBRANE PROTEIN 221"/>
    <property type="match status" value="1"/>
</dbReference>
<feature type="transmembrane region" description="Helical" evidence="2">
    <location>
        <begin position="54"/>
        <end position="81"/>
    </location>
</feature>
<feature type="region of interest" description="Disordered" evidence="1">
    <location>
        <begin position="202"/>
        <end position="279"/>
    </location>
</feature>
<dbReference type="Proteomes" id="UP001591681">
    <property type="component" value="Unassembled WGS sequence"/>
</dbReference>
<feature type="compositionally biased region" description="Polar residues" evidence="1">
    <location>
        <begin position="267"/>
        <end position="279"/>
    </location>
</feature>